<dbReference type="SUPFAM" id="SSF103473">
    <property type="entry name" value="MFS general substrate transporter"/>
    <property type="match status" value="1"/>
</dbReference>
<keyword evidence="11" id="KW-1185">Reference proteome</keyword>
<dbReference type="CDD" id="cd17352">
    <property type="entry name" value="MFS_MCT_SLC16"/>
    <property type="match status" value="1"/>
</dbReference>
<dbReference type="OrthoDB" id="5667at2759"/>
<protein>
    <recommendedName>
        <fullName evidence="9">Major facilitator superfamily (MFS) profile domain-containing protein</fullName>
    </recommendedName>
</protein>
<dbReference type="GO" id="GO:0022857">
    <property type="term" value="F:transmembrane transporter activity"/>
    <property type="evidence" value="ECO:0007669"/>
    <property type="project" value="InterPro"/>
</dbReference>
<keyword evidence="3" id="KW-0813">Transport</keyword>
<evidence type="ECO:0000256" key="6">
    <source>
        <dbReference type="ARBA" id="ARBA00023136"/>
    </source>
</evidence>
<evidence type="ECO:0000256" key="7">
    <source>
        <dbReference type="SAM" id="MobiDB-lite"/>
    </source>
</evidence>
<evidence type="ECO:0000313" key="10">
    <source>
        <dbReference type="EMBL" id="CAF9927677.1"/>
    </source>
</evidence>
<feature type="compositionally biased region" description="Basic and acidic residues" evidence="7">
    <location>
        <begin position="41"/>
        <end position="51"/>
    </location>
</feature>
<sequence length="455" mass="49017">MADPVPTRTGSVSSSSTAEHAGDSTVAKAQTHEATTTQEPDLEKVVSEKPSIHHPSQFPDGGTQAWLAVAGGFACLFVSFGWINAIGIFQAYYETVLLSSYSPSTIAWIISLETFFMFLGGPIIGKLYDHYGPRWILLTGSFLHVFGLMMASLSTEYYQILLSQGVCSPIGASMIFYPAMSVVLSWFFKRRAMALGIMASGSSLGGVIWPIMVQRLIPIIGYGWTIRVCAFVILAMMIFANLTVRSRLPPHPQPFAIMDFVRPLQSIPFALLTFGAFCIFFGLFQPFGYVQLSALAIGMDANLASYVIPILNALSIPGRILPGYLGDKVGRFNVQIAMCYLCGILVLALWLPAQGNAPILVFAALYGFASGAFVSIIPAIVAQLVDIRKIGVSTGAMFACISVAALIGNPIAGQLLSKDDGKFTYLQIMCGVFICFGTTMTVASKAATGKLFEKF</sequence>
<keyword evidence="6 8" id="KW-0472">Membrane</keyword>
<dbReference type="PROSITE" id="PS50850">
    <property type="entry name" value="MFS"/>
    <property type="match status" value="1"/>
</dbReference>
<dbReference type="InterPro" id="IPR020846">
    <property type="entry name" value="MFS_dom"/>
</dbReference>
<feature type="transmembrane region" description="Helical" evidence="8">
    <location>
        <begin position="65"/>
        <end position="93"/>
    </location>
</feature>
<name>A0A8H3FRE5_9LECA</name>
<comment type="subcellular location">
    <subcellularLocation>
        <location evidence="1">Membrane</location>
        <topology evidence="1">Multi-pass membrane protein</topology>
    </subcellularLocation>
</comment>
<proteinExistence type="inferred from homology"/>
<evidence type="ECO:0000256" key="1">
    <source>
        <dbReference type="ARBA" id="ARBA00004141"/>
    </source>
</evidence>
<gene>
    <name evidence="10" type="ORF">GOMPHAMPRED_004468</name>
</gene>
<evidence type="ECO:0000256" key="5">
    <source>
        <dbReference type="ARBA" id="ARBA00022989"/>
    </source>
</evidence>
<feature type="transmembrane region" description="Helical" evidence="8">
    <location>
        <begin position="359"/>
        <end position="382"/>
    </location>
</feature>
<keyword evidence="4 8" id="KW-0812">Transmembrane</keyword>
<feature type="transmembrane region" description="Helical" evidence="8">
    <location>
        <begin position="105"/>
        <end position="128"/>
    </location>
</feature>
<evidence type="ECO:0000256" key="2">
    <source>
        <dbReference type="ARBA" id="ARBA00006727"/>
    </source>
</evidence>
<organism evidence="10 11">
    <name type="scientific">Gomphillus americanus</name>
    <dbReference type="NCBI Taxonomy" id="1940652"/>
    <lineage>
        <taxon>Eukaryota</taxon>
        <taxon>Fungi</taxon>
        <taxon>Dikarya</taxon>
        <taxon>Ascomycota</taxon>
        <taxon>Pezizomycotina</taxon>
        <taxon>Lecanoromycetes</taxon>
        <taxon>OSLEUM clade</taxon>
        <taxon>Ostropomycetidae</taxon>
        <taxon>Ostropales</taxon>
        <taxon>Graphidaceae</taxon>
        <taxon>Gomphilloideae</taxon>
        <taxon>Gomphillus</taxon>
    </lineage>
</organism>
<evidence type="ECO:0000259" key="9">
    <source>
        <dbReference type="PROSITE" id="PS50850"/>
    </source>
</evidence>
<feature type="compositionally biased region" description="Polar residues" evidence="7">
    <location>
        <begin position="8"/>
        <end position="18"/>
    </location>
</feature>
<evidence type="ECO:0000256" key="4">
    <source>
        <dbReference type="ARBA" id="ARBA00022692"/>
    </source>
</evidence>
<dbReference type="EMBL" id="CAJPDQ010000027">
    <property type="protein sequence ID" value="CAF9927677.1"/>
    <property type="molecule type" value="Genomic_DNA"/>
</dbReference>
<feature type="region of interest" description="Disordered" evidence="7">
    <location>
        <begin position="1"/>
        <end position="58"/>
    </location>
</feature>
<feature type="transmembrane region" description="Helical" evidence="8">
    <location>
        <begin position="224"/>
        <end position="244"/>
    </location>
</feature>
<comment type="similarity">
    <text evidence="2">Belongs to the major facilitator superfamily. Monocarboxylate porter (TC 2.A.1.13) family.</text>
</comment>
<evidence type="ECO:0000256" key="3">
    <source>
        <dbReference type="ARBA" id="ARBA00022448"/>
    </source>
</evidence>
<evidence type="ECO:0000313" key="11">
    <source>
        <dbReference type="Proteomes" id="UP000664169"/>
    </source>
</evidence>
<dbReference type="Pfam" id="PF07690">
    <property type="entry name" value="MFS_1"/>
    <property type="match status" value="1"/>
</dbReference>
<feature type="transmembrane region" description="Helical" evidence="8">
    <location>
        <begin position="135"/>
        <end position="154"/>
    </location>
</feature>
<feature type="transmembrane region" description="Helical" evidence="8">
    <location>
        <begin position="424"/>
        <end position="444"/>
    </location>
</feature>
<dbReference type="PANTHER" id="PTHR11360">
    <property type="entry name" value="MONOCARBOXYLATE TRANSPORTER"/>
    <property type="match status" value="1"/>
</dbReference>
<dbReference type="Gene3D" id="1.20.1250.20">
    <property type="entry name" value="MFS general substrate transporter like domains"/>
    <property type="match status" value="1"/>
</dbReference>
<feature type="transmembrane region" description="Helical" evidence="8">
    <location>
        <begin position="192"/>
        <end position="212"/>
    </location>
</feature>
<dbReference type="InterPro" id="IPR036259">
    <property type="entry name" value="MFS_trans_sf"/>
</dbReference>
<feature type="transmembrane region" description="Helical" evidence="8">
    <location>
        <begin position="332"/>
        <end position="353"/>
    </location>
</feature>
<evidence type="ECO:0000256" key="8">
    <source>
        <dbReference type="SAM" id="Phobius"/>
    </source>
</evidence>
<keyword evidence="5 8" id="KW-1133">Transmembrane helix</keyword>
<feature type="transmembrane region" description="Helical" evidence="8">
    <location>
        <begin position="394"/>
        <end position="412"/>
    </location>
</feature>
<feature type="transmembrane region" description="Helical" evidence="8">
    <location>
        <begin position="160"/>
        <end position="180"/>
    </location>
</feature>
<reference evidence="10" key="1">
    <citation type="submission" date="2021-03" db="EMBL/GenBank/DDBJ databases">
        <authorList>
            <person name="Tagirdzhanova G."/>
        </authorList>
    </citation>
    <scope>NUCLEOTIDE SEQUENCE</scope>
</reference>
<dbReference type="Proteomes" id="UP000664169">
    <property type="component" value="Unassembled WGS sequence"/>
</dbReference>
<comment type="caution">
    <text evidence="10">The sequence shown here is derived from an EMBL/GenBank/DDBJ whole genome shotgun (WGS) entry which is preliminary data.</text>
</comment>
<dbReference type="PANTHER" id="PTHR11360:SF224">
    <property type="entry name" value="MAJOR FACILITATOR SUPERFAMILY (MFS) PROFILE DOMAIN-CONTAINING PROTEIN-RELATED"/>
    <property type="match status" value="1"/>
</dbReference>
<accession>A0A8H3FRE5</accession>
<dbReference type="GO" id="GO:0016020">
    <property type="term" value="C:membrane"/>
    <property type="evidence" value="ECO:0007669"/>
    <property type="project" value="UniProtKB-SubCell"/>
</dbReference>
<dbReference type="InterPro" id="IPR050327">
    <property type="entry name" value="Proton-linked_MCT"/>
</dbReference>
<feature type="domain" description="Major facilitator superfamily (MFS) profile" evidence="9">
    <location>
        <begin position="65"/>
        <end position="455"/>
    </location>
</feature>
<dbReference type="AlphaFoldDB" id="A0A8H3FRE5"/>
<feature type="transmembrane region" description="Helical" evidence="8">
    <location>
        <begin position="264"/>
        <end position="284"/>
    </location>
</feature>
<dbReference type="InterPro" id="IPR011701">
    <property type="entry name" value="MFS"/>
</dbReference>